<proteinExistence type="predicted"/>
<protein>
    <submittedName>
        <fullName evidence="1">Uncharacterized protein</fullName>
    </submittedName>
</protein>
<gene>
    <name evidence="1" type="ORF">CU097_007706</name>
</gene>
<dbReference type="Proteomes" id="UP000252139">
    <property type="component" value="Unassembled WGS sequence"/>
</dbReference>
<keyword evidence="2" id="KW-1185">Reference proteome</keyword>
<comment type="caution">
    <text evidence="1">The sequence shown here is derived from an EMBL/GenBank/DDBJ whole genome shotgun (WGS) entry which is preliminary data.</text>
</comment>
<evidence type="ECO:0000313" key="1">
    <source>
        <dbReference type="EMBL" id="RCH86278.1"/>
    </source>
</evidence>
<evidence type="ECO:0000313" key="2">
    <source>
        <dbReference type="Proteomes" id="UP000252139"/>
    </source>
</evidence>
<accession>A0A367J8M0</accession>
<sequence>MHGYESKLPLICRSILPIDPVYEYPCHTKNVVAVFNGVLTGCLEIDPSVSLVCSLGRVLSNAPVGITGCAFHYRSEILCRFYLTSFPVNPRISARCADP</sequence>
<dbReference type="EMBL" id="PJQL01001903">
    <property type="protein sequence ID" value="RCH86278.1"/>
    <property type="molecule type" value="Genomic_DNA"/>
</dbReference>
<name>A0A367J8M0_RHIAZ</name>
<organism evidence="1 2">
    <name type="scientific">Rhizopus azygosporus</name>
    <name type="common">Rhizopus microsporus var. azygosporus</name>
    <dbReference type="NCBI Taxonomy" id="86630"/>
    <lineage>
        <taxon>Eukaryota</taxon>
        <taxon>Fungi</taxon>
        <taxon>Fungi incertae sedis</taxon>
        <taxon>Mucoromycota</taxon>
        <taxon>Mucoromycotina</taxon>
        <taxon>Mucoromycetes</taxon>
        <taxon>Mucorales</taxon>
        <taxon>Mucorineae</taxon>
        <taxon>Rhizopodaceae</taxon>
        <taxon>Rhizopus</taxon>
    </lineage>
</organism>
<dbReference type="AlphaFoldDB" id="A0A367J8M0"/>
<dbReference type="OrthoDB" id="2213741at2759"/>
<reference evidence="1 2" key="1">
    <citation type="journal article" date="2018" name="G3 (Bethesda)">
        <title>Phylogenetic and Phylogenomic Definition of Rhizopus Species.</title>
        <authorList>
            <person name="Gryganskyi A.P."/>
            <person name="Golan J."/>
            <person name="Dolatabadi S."/>
            <person name="Mondo S."/>
            <person name="Robb S."/>
            <person name="Idnurm A."/>
            <person name="Muszewska A."/>
            <person name="Steczkiewicz K."/>
            <person name="Masonjones S."/>
            <person name="Liao H.L."/>
            <person name="Gajdeczka M.T."/>
            <person name="Anike F."/>
            <person name="Vuek A."/>
            <person name="Anishchenko I.M."/>
            <person name="Voigt K."/>
            <person name="de Hoog G.S."/>
            <person name="Smith M.E."/>
            <person name="Heitman J."/>
            <person name="Vilgalys R."/>
            <person name="Stajich J.E."/>
        </authorList>
    </citation>
    <scope>NUCLEOTIDE SEQUENCE [LARGE SCALE GENOMIC DNA]</scope>
    <source>
        <strain evidence="1 2">CBS 357.93</strain>
    </source>
</reference>